<evidence type="ECO:0000313" key="1">
    <source>
        <dbReference type="EMBL" id="EHC85358.1"/>
    </source>
</evidence>
<dbReference type="Proteomes" id="UP000003915">
    <property type="component" value="Unassembled WGS sequence"/>
</dbReference>
<reference evidence="1 2" key="1">
    <citation type="journal article" date="2011" name="BMC Genomics">
        <title>Genome sequencing reveals diversification of virulence factor content and possible host adaptation in distinct subpopulations of Salmonella enterica.</title>
        <authorList>
            <person name="den Bakker H.C."/>
            <person name="Moreno Switt A.I."/>
            <person name="Govoni G."/>
            <person name="Cummings C.A."/>
            <person name="Ranieri M.L."/>
            <person name="Degoricija L."/>
            <person name="Hoelzer K."/>
            <person name="Rodriguez-Rivera L.D."/>
            <person name="Brown S."/>
            <person name="Bolchacova E."/>
            <person name="Furtado M.R."/>
            <person name="Wiedmann M."/>
        </authorList>
    </citation>
    <scope>NUCLEOTIDE SEQUENCE [LARGE SCALE GENOMIC DNA]</scope>
    <source>
        <strain evidence="1 2">R8-3404</strain>
    </source>
</reference>
<dbReference type="AlphaFoldDB" id="A0A6C8GV08"/>
<feature type="non-terminal residue" evidence="1">
    <location>
        <position position="45"/>
    </location>
</feature>
<organism evidence="1 2">
    <name type="scientific">Salmonella enterica subsp. enterica serovar Uganda str. R8-3404</name>
    <dbReference type="NCBI Taxonomy" id="913083"/>
    <lineage>
        <taxon>Bacteria</taxon>
        <taxon>Pseudomonadati</taxon>
        <taxon>Pseudomonadota</taxon>
        <taxon>Gammaproteobacteria</taxon>
        <taxon>Enterobacterales</taxon>
        <taxon>Enterobacteriaceae</taxon>
        <taxon>Salmonella</taxon>
    </lineage>
</organism>
<sequence length="45" mass="5007">MSDLTGLLRQGFIVISAGGERVECEVKLIFPAEFKARSARPDVLW</sequence>
<comment type="caution">
    <text evidence="1">The sequence shown here is derived from an EMBL/GenBank/DDBJ whole genome shotgun (WGS) entry which is preliminary data.</text>
</comment>
<proteinExistence type="predicted"/>
<gene>
    <name evidence="1" type="ORF">LTSEUGA_5604</name>
</gene>
<dbReference type="EMBL" id="AFCV01001404">
    <property type="protein sequence ID" value="EHC85358.1"/>
    <property type="molecule type" value="Genomic_DNA"/>
</dbReference>
<accession>A0A6C8GV08</accession>
<name>A0A6C8GV08_SALET</name>
<protein>
    <submittedName>
        <fullName evidence="1">Uncharacterized protein</fullName>
    </submittedName>
</protein>
<evidence type="ECO:0000313" key="2">
    <source>
        <dbReference type="Proteomes" id="UP000003915"/>
    </source>
</evidence>